<dbReference type="SUPFAM" id="SSF57850">
    <property type="entry name" value="RING/U-box"/>
    <property type="match status" value="1"/>
</dbReference>
<evidence type="ECO:0008006" key="11">
    <source>
        <dbReference type="Google" id="ProtNLM"/>
    </source>
</evidence>
<gene>
    <name evidence="9" type="ORF">EXIGLDRAFT_739668</name>
</gene>
<dbReference type="GO" id="GO:0008270">
    <property type="term" value="F:zinc ion binding"/>
    <property type="evidence" value="ECO:0007669"/>
    <property type="project" value="UniProtKB-KW"/>
</dbReference>
<accession>A0A165K716</accession>
<evidence type="ECO:0000256" key="3">
    <source>
        <dbReference type="ARBA" id="ARBA00022833"/>
    </source>
</evidence>
<dbReference type="EMBL" id="KV425950">
    <property type="protein sequence ID" value="KZV95897.1"/>
    <property type="molecule type" value="Genomic_DNA"/>
</dbReference>
<feature type="coiled-coil region" evidence="5">
    <location>
        <begin position="311"/>
        <end position="340"/>
    </location>
</feature>
<proteinExistence type="predicted"/>
<dbReference type="SMART" id="SM00064">
    <property type="entry name" value="FYVE"/>
    <property type="match status" value="1"/>
</dbReference>
<evidence type="ECO:0000256" key="6">
    <source>
        <dbReference type="SAM" id="MobiDB-lite"/>
    </source>
</evidence>
<feature type="compositionally biased region" description="Pro residues" evidence="6">
    <location>
        <begin position="194"/>
        <end position="213"/>
    </location>
</feature>
<dbReference type="SUPFAM" id="SSF57903">
    <property type="entry name" value="FYVE/PHD zinc finger"/>
    <property type="match status" value="1"/>
</dbReference>
<keyword evidence="1" id="KW-0479">Metal-binding</keyword>
<keyword evidence="5" id="KW-0175">Coiled coil</keyword>
<dbReference type="InterPro" id="IPR051728">
    <property type="entry name" value="RING-FYVE_E3_ubiquitin-ligase"/>
</dbReference>
<dbReference type="Proteomes" id="UP000077266">
    <property type="component" value="Unassembled WGS sequence"/>
</dbReference>
<dbReference type="PROSITE" id="PS50178">
    <property type="entry name" value="ZF_FYVE"/>
    <property type="match status" value="1"/>
</dbReference>
<dbReference type="InterPro" id="IPR001841">
    <property type="entry name" value="Znf_RING"/>
</dbReference>
<protein>
    <recommendedName>
        <fullName evidence="11">RING-type domain-containing protein</fullName>
    </recommendedName>
</protein>
<feature type="domain" description="RING-type" evidence="7">
    <location>
        <begin position="380"/>
        <end position="419"/>
    </location>
</feature>
<evidence type="ECO:0000313" key="9">
    <source>
        <dbReference type="EMBL" id="KZV95897.1"/>
    </source>
</evidence>
<dbReference type="OrthoDB" id="3045089at2759"/>
<evidence type="ECO:0000256" key="2">
    <source>
        <dbReference type="ARBA" id="ARBA00022771"/>
    </source>
</evidence>
<dbReference type="PROSITE" id="PS50089">
    <property type="entry name" value="ZF_RING_2"/>
    <property type="match status" value="1"/>
</dbReference>
<dbReference type="CDD" id="cd00065">
    <property type="entry name" value="FYVE_like_SF"/>
    <property type="match status" value="1"/>
</dbReference>
<feature type="domain" description="FYVE-type" evidence="8">
    <location>
        <begin position="36"/>
        <end position="101"/>
    </location>
</feature>
<dbReference type="InterPro" id="IPR000306">
    <property type="entry name" value="Znf_FYVE"/>
</dbReference>
<dbReference type="STRING" id="1314781.A0A165K716"/>
<dbReference type="InterPro" id="IPR017455">
    <property type="entry name" value="Znf_FYVE-rel"/>
</dbReference>
<evidence type="ECO:0000259" key="7">
    <source>
        <dbReference type="PROSITE" id="PS50089"/>
    </source>
</evidence>
<name>A0A165K716_EXIGL</name>
<dbReference type="InterPro" id="IPR013083">
    <property type="entry name" value="Znf_RING/FYVE/PHD"/>
</dbReference>
<evidence type="ECO:0000313" key="10">
    <source>
        <dbReference type="Proteomes" id="UP000077266"/>
    </source>
</evidence>
<feature type="region of interest" description="Disordered" evidence="6">
    <location>
        <begin position="185"/>
        <end position="270"/>
    </location>
</feature>
<dbReference type="Pfam" id="PF13920">
    <property type="entry name" value="zf-C3HC4_3"/>
    <property type="match status" value="1"/>
</dbReference>
<keyword evidence="10" id="KW-1185">Reference proteome</keyword>
<evidence type="ECO:0000256" key="5">
    <source>
        <dbReference type="SAM" id="Coils"/>
    </source>
</evidence>
<evidence type="ECO:0000256" key="4">
    <source>
        <dbReference type="PROSITE-ProRule" id="PRU00175"/>
    </source>
</evidence>
<dbReference type="InterPro" id="IPR011011">
    <property type="entry name" value="Znf_FYVE_PHD"/>
</dbReference>
<dbReference type="Gene3D" id="3.30.40.10">
    <property type="entry name" value="Zinc/RING finger domain, C3HC4 (zinc finger)"/>
    <property type="match status" value="2"/>
</dbReference>
<dbReference type="PANTHER" id="PTHR14879:SF5">
    <property type="entry name" value="RING-TYPE DOMAIN-CONTAINING PROTEIN"/>
    <property type="match status" value="1"/>
</dbReference>
<sequence>MSKPGRSRLQPLLFTTMADGGARGMPLLSGPPPPEIGGESHCRNCCKEFNMLFARPKRCFHCGYSYCSASACSGHQALMPKAGGTGYEVQPVCSLCIEMLMITASGKGHLRLMPLSKLRNYCHAYNIQIGTNTLEKDDLIDKIIAARNVTGCLPQVHEKYFREHSVPDNPGDRLRARSNFFNPQAAPAAAAPNRPAPSGPPPARRPPAPPPPESRPHSQWNPFTSHRRAPSPPPAPPASARPAPPPRPATTAPRPPPASPPAPPPPSLDRLLTMSEAAISALSIHSLKAILADNHVNARMLLEKADLVAKVHTLVEEERRERARAEALREQELHEERERQLRIQEEIEERQRAAREGTVPTASSTAPKMSAAAAERQGLCVVCQDEESCLAVIDCGHLCMCRGCSDLVMNSTRECPLCRTRIVSDARLLRIYRT</sequence>
<reference evidence="9 10" key="1">
    <citation type="journal article" date="2016" name="Mol. Biol. Evol.">
        <title>Comparative Genomics of Early-Diverging Mushroom-Forming Fungi Provides Insights into the Origins of Lignocellulose Decay Capabilities.</title>
        <authorList>
            <person name="Nagy L.G."/>
            <person name="Riley R."/>
            <person name="Tritt A."/>
            <person name="Adam C."/>
            <person name="Daum C."/>
            <person name="Floudas D."/>
            <person name="Sun H."/>
            <person name="Yadav J.S."/>
            <person name="Pangilinan J."/>
            <person name="Larsson K.H."/>
            <person name="Matsuura K."/>
            <person name="Barry K."/>
            <person name="Labutti K."/>
            <person name="Kuo R."/>
            <person name="Ohm R.A."/>
            <person name="Bhattacharya S.S."/>
            <person name="Shirouzu T."/>
            <person name="Yoshinaga Y."/>
            <person name="Martin F.M."/>
            <person name="Grigoriev I.V."/>
            <person name="Hibbett D.S."/>
        </authorList>
    </citation>
    <scope>NUCLEOTIDE SEQUENCE [LARGE SCALE GENOMIC DNA]</scope>
    <source>
        <strain evidence="9 10">HHB12029</strain>
    </source>
</reference>
<dbReference type="AlphaFoldDB" id="A0A165K716"/>
<evidence type="ECO:0000256" key="1">
    <source>
        <dbReference type="ARBA" id="ARBA00022723"/>
    </source>
</evidence>
<feature type="compositionally biased region" description="Pro residues" evidence="6">
    <location>
        <begin position="230"/>
        <end position="267"/>
    </location>
</feature>
<dbReference type="InParanoid" id="A0A165K716"/>
<keyword evidence="2 4" id="KW-0863">Zinc-finger</keyword>
<dbReference type="PANTHER" id="PTHR14879">
    <property type="entry name" value="CASPASE REGULATOR, RING FINGER DOMAIN-CONTAINING"/>
    <property type="match status" value="1"/>
</dbReference>
<keyword evidence="3" id="KW-0862">Zinc</keyword>
<evidence type="ECO:0000259" key="8">
    <source>
        <dbReference type="PROSITE" id="PS50178"/>
    </source>
</evidence>
<organism evidence="9 10">
    <name type="scientific">Exidia glandulosa HHB12029</name>
    <dbReference type="NCBI Taxonomy" id="1314781"/>
    <lineage>
        <taxon>Eukaryota</taxon>
        <taxon>Fungi</taxon>
        <taxon>Dikarya</taxon>
        <taxon>Basidiomycota</taxon>
        <taxon>Agaricomycotina</taxon>
        <taxon>Agaricomycetes</taxon>
        <taxon>Auriculariales</taxon>
        <taxon>Exidiaceae</taxon>
        <taxon>Exidia</taxon>
    </lineage>
</organism>